<dbReference type="PANTHER" id="PTHR43115:SF4">
    <property type="entry name" value="DEHYDROGENASE_REDUCTASE SDR FAMILY MEMBER 11"/>
    <property type="match status" value="1"/>
</dbReference>
<reference evidence="4" key="1">
    <citation type="journal article" date="2023" name="G3 (Bethesda)">
        <title>Whole genome assemblies of Zophobas morio and Tenebrio molitor.</title>
        <authorList>
            <person name="Kaur S."/>
            <person name="Stinson S.A."/>
            <person name="diCenzo G.C."/>
        </authorList>
    </citation>
    <scope>NUCLEOTIDE SEQUENCE</scope>
    <source>
        <strain evidence="4">QUZm001</strain>
    </source>
</reference>
<comment type="similarity">
    <text evidence="1 3">Belongs to the short-chain dehydrogenases/reductases (SDR) family.</text>
</comment>
<dbReference type="FunFam" id="3.40.50.720:FF:000047">
    <property type="entry name" value="NADP-dependent L-serine/L-allo-threonine dehydrogenase"/>
    <property type="match status" value="1"/>
</dbReference>
<dbReference type="PROSITE" id="PS00061">
    <property type="entry name" value="ADH_SHORT"/>
    <property type="match status" value="1"/>
</dbReference>
<dbReference type="EMBL" id="JALNTZ010000001">
    <property type="protein sequence ID" value="KAJ3664855.1"/>
    <property type="molecule type" value="Genomic_DNA"/>
</dbReference>
<dbReference type="InterPro" id="IPR036291">
    <property type="entry name" value="NAD(P)-bd_dom_sf"/>
</dbReference>
<evidence type="ECO:0000313" key="5">
    <source>
        <dbReference type="Proteomes" id="UP001168821"/>
    </source>
</evidence>
<sequence>MASCMQRWVGKLAIVTGASSGIGAALTEKLVDAGVNVAGIARRVDRIQELSKKLSGKKGHLYAVKADLSREEDIVAAFKQVCDKYGPVHILVNNAGIMPNTGLSDGDAKIWKQVLDINVFGLCVATREAVKVMRCNKIEGHIVHINSLIGHLVPDLAGLNVYPASKFAVTALAETLRQEFNREEERIKITSVSPGGVATGLLGKDKFNIDPSVLNQMPLLEPEDIACAVMYALSTPPRVQISEIIIRPNGQKA</sequence>
<dbReference type="InterPro" id="IPR002347">
    <property type="entry name" value="SDR_fam"/>
</dbReference>
<dbReference type="PANTHER" id="PTHR43115">
    <property type="entry name" value="DEHYDROGENASE/REDUCTASE SDR FAMILY MEMBER 11"/>
    <property type="match status" value="1"/>
</dbReference>
<evidence type="ECO:0000256" key="3">
    <source>
        <dbReference type="RuleBase" id="RU000363"/>
    </source>
</evidence>
<dbReference type="Gene3D" id="3.40.50.720">
    <property type="entry name" value="NAD(P)-binding Rossmann-like Domain"/>
    <property type="match status" value="1"/>
</dbReference>
<dbReference type="GO" id="GO:0016616">
    <property type="term" value="F:oxidoreductase activity, acting on the CH-OH group of donors, NAD or NADP as acceptor"/>
    <property type="evidence" value="ECO:0007669"/>
    <property type="project" value="UniProtKB-ARBA"/>
</dbReference>
<evidence type="ECO:0000313" key="4">
    <source>
        <dbReference type="EMBL" id="KAJ3664855.1"/>
    </source>
</evidence>
<keyword evidence="2" id="KW-0560">Oxidoreductase</keyword>
<evidence type="ECO:0000256" key="1">
    <source>
        <dbReference type="ARBA" id="ARBA00006484"/>
    </source>
</evidence>
<organism evidence="4 5">
    <name type="scientific">Zophobas morio</name>
    <dbReference type="NCBI Taxonomy" id="2755281"/>
    <lineage>
        <taxon>Eukaryota</taxon>
        <taxon>Metazoa</taxon>
        <taxon>Ecdysozoa</taxon>
        <taxon>Arthropoda</taxon>
        <taxon>Hexapoda</taxon>
        <taxon>Insecta</taxon>
        <taxon>Pterygota</taxon>
        <taxon>Neoptera</taxon>
        <taxon>Endopterygota</taxon>
        <taxon>Coleoptera</taxon>
        <taxon>Polyphaga</taxon>
        <taxon>Cucujiformia</taxon>
        <taxon>Tenebrionidae</taxon>
        <taxon>Zophobas</taxon>
    </lineage>
</organism>
<accession>A0AA38IZ33</accession>
<keyword evidence="5" id="KW-1185">Reference proteome</keyword>
<name>A0AA38IZ33_9CUCU</name>
<dbReference type="Pfam" id="PF00106">
    <property type="entry name" value="adh_short"/>
    <property type="match status" value="1"/>
</dbReference>
<dbReference type="AlphaFoldDB" id="A0AA38IZ33"/>
<proteinExistence type="inferred from homology"/>
<dbReference type="PRINTS" id="PR00080">
    <property type="entry name" value="SDRFAMILY"/>
</dbReference>
<evidence type="ECO:0008006" key="6">
    <source>
        <dbReference type="Google" id="ProtNLM"/>
    </source>
</evidence>
<protein>
    <recommendedName>
        <fullName evidence="6">Dehydrogenase/reductase SDR family member 11</fullName>
    </recommendedName>
</protein>
<dbReference type="InterPro" id="IPR020904">
    <property type="entry name" value="Sc_DH/Rdtase_CS"/>
</dbReference>
<dbReference type="PRINTS" id="PR00081">
    <property type="entry name" value="GDHRDH"/>
</dbReference>
<dbReference type="SUPFAM" id="SSF51735">
    <property type="entry name" value="NAD(P)-binding Rossmann-fold domains"/>
    <property type="match status" value="1"/>
</dbReference>
<comment type="caution">
    <text evidence="4">The sequence shown here is derived from an EMBL/GenBank/DDBJ whole genome shotgun (WGS) entry which is preliminary data.</text>
</comment>
<gene>
    <name evidence="4" type="ORF">Zmor_000395</name>
</gene>
<dbReference type="Proteomes" id="UP001168821">
    <property type="component" value="Unassembled WGS sequence"/>
</dbReference>
<evidence type="ECO:0000256" key="2">
    <source>
        <dbReference type="ARBA" id="ARBA00023002"/>
    </source>
</evidence>